<reference evidence="5 6" key="1">
    <citation type="submission" date="2019-02" db="EMBL/GenBank/DDBJ databases">
        <title>Deep-cultivation of Planctomycetes and their phenomic and genomic characterization uncovers novel biology.</title>
        <authorList>
            <person name="Wiegand S."/>
            <person name="Jogler M."/>
            <person name="Boedeker C."/>
            <person name="Pinto D."/>
            <person name="Vollmers J."/>
            <person name="Rivas-Marin E."/>
            <person name="Kohn T."/>
            <person name="Peeters S.H."/>
            <person name="Heuer A."/>
            <person name="Rast P."/>
            <person name="Oberbeckmann S."/>
            <person name="Bunk B."/>
            <person name="Jeske O."/>
            <person name="Meyerdierks A."/>
            <person name="Storesund J.E."/>
            <person name="Kallscheuer N."/>
            <person name="Luecker S."/>
            <person name="Lage O.M."/>
            <person name="Pohl T."/>
            <person name="Merkel B.J."/>
            <person name="Hornburger P."/>
            <person name="Mueller R.-W."/>
            <person name="Bruemmer F."/>
            <person name="Labrenz M."/>
            <person name="Spormann A.M."/>
            <person name="Op Den Camp H."/>
            <person name="Overmann J."/>
            <person name="Amann R."/>
            <person name="Jetten M.S.M."/>
            <person name="Mascher T."/>
            <person name="Medema M.H."/>
            <person name="Devos D.P."/>
            <person name="Kaster A.-K."/>
            <person name="Ovreas L."/>
            <person name="Rohde M."/>
            <person name="Galperin M.Y."/>
            <person name="Jogler C."/>
        </authorList>
    </citation>
    <scope>NUCLEOTIDE SEQUENCE [LARGE SCALE GENOMIC DNA]</scope>
    <source>
        <strain evidence="5 6">CA85</strain>
    </source>
</reference>
<keyword evidence="2" id="KW-0902">Two-component regulatory system</keyword>
<feature type="modified residue" description="4-aspartylphosphate" evidence="3">
    <location>
        <position position="52"/>
    </location>
</feature>
<dbReference type="PANTHER" id="PTHR45339">
    <property type="entry name" value="HYBRID SIGNAL TRANSDUCTION HISTIDINE KINASE J"/>
    <property type="match status" value="1"/>
</dbReference>
<dbReference type="InterPro" id="IPR001789">
    <property type="entry name" value="Sig_transdc_resp-reg_receiver"/>
</dbReference>
<keyword evidence="6" id="KW-1185">Reference proteome</keyword>
<evidence type="ECO:0000259" key="4">
    <source>
        <dbReference type="PROSITE" id="PS50110"/>
    </source>
</evidence>
<dbReference type="PROSITE" id="PS50110">
    <property type="entry name" value="RESPONSE_REGULATORY"/>
    <property type="match status" value="1"/>
</dbReference>
<dbReference type="Pfam" id="PF00072">
    <property type="entry name" value="Response_reg"/>
    <property type="match status" value="1"/>
</dbReference>
<dbReference type="PANTHER" id="PTHR45339:SF1">
    <property type="entry name" value="HYBRID SIGNAL TRANSDUCTION HISTIDINE KINASE J"/>
    <property type="match status" value="1"/>
</dbReference>
<evidence type="ECO:0000256" key="2">
    <source>
        <dbReference type="ARBA" id="ARBA00023012"/>
    </source>
</evidence>
<comment type="caution">
    <text evidence="5">The sequence shown here is derived from an EMBL/GenBank/DDBJ whole genome shotgun (WGS) entry which is preliminary data.</text>
</comment>
<dbReference type="InterPro" id="IPR011006">
    <property type="entry name" value="CheY-like_superfamily"/>
</dbReference>
<proteinExistence type="predicted"/>
<evidence type="ECO:0000313" key="6">
    <source>
        <dbReference type="Proteomes" id="UP000318053"/>
    </source>
</evidence>
<evidence type="ECO:0000313" key="5">
    <source>
        <dbReference type="EMBL" id="TWT59250.1"/>
    </source>
</evidence>
<feature type="domain" description="Response regulatory" evidence="4">
    <location>
        <begin position="3"/>
        <end position="119"/>
    </location>
</feature>
<dbReference type="AlphaFoldDB" id="A0A5C5X8J0"/>
<dbReference type="SUPFAM" id="SSF52172">
    <property type="entry name" value="CheY-like"/>
    <property type="match status" value="1"/>
</dbReference>
<dbReference type="OrthoDB" id="9813953at2"/>
<dbReference type="SMART" id="SM00448">
    <property type="entry name" value="REC"/>
    <property type="match status" value="1"/>
</dbReference>
<dbReference type="EMBL" id="SJPK01000011">
    <property type="protein sequence ID" value="TWT59250.1"/>
    <property type="molecule type" value="Genomic_DNA"/>
</dbReference>
<dbReference type="GO" id="GO:0000160">
    <property type="term" value="P:phosphorelay signal transduction system"/>
    <property type="evidence" value="ECO:0007669"/>
    <property type="project" value="UniProtKB-KW"/>
</dbReference>
<name>A0A5C5X8J0_9BACT</name>
<protein>
    <submittedName>
        <fullName evidence="5">Polar-differentiation response regulator DivK</fullName>
    </submittedName>
</protein>
<dbReference type="CDD" id="cd17546">
    <property type="entry name" value="REC_hyHK_CKI1_RcsC-like"/>
    <property type="match status" value="1"/>
</dbReference>
<gene>
    <name evidence="5" type="primary">divK</name>
    <name evidence="5" type="ORF">CA85_39460</name>
</gene>
<evidence type="ECO:0000256" key="3">
    <source>
        <dbReference type="PROSITE-ProRule" id="PRU00169"/>
    </source>
</evidence>
<organism evidence="5 6">
    <name type="scientific">Allorhodopirellula solitaria</name>
    <dbReference type="NCBI Taxonomy" id="2527987"/>
    <lineage>
        <taxon>Bacteria</taxon>
        <taxon>Pseudomonadati</taxon>
        <taxon>Planctomycetota</taxon>
        <taxon>Planctomycetia</taxon>
        <taxon>Pirellulales</taxon>
        <taxon>Pirellulaceae</taxon>
        <taxon>Allorhodopirellula</taxon>
    </lineage>
</organism>
<accession>A0A5C5X8J0</accession>
<dbReference type="RefSeq" id="WP_146392842.1">
    <property type="nucleotide sequence ID" value="NZ_SJPK01000011.1"/>
</dbReference>
<dbReference type="Proteomes" id="UP000318053">
    <property type="component" value="Unassembled WGS sequence"/>
</dbReference>
<evidence type="ECO:0000256" key="1">
    <source>
        <dbReference type="ARBA" id="ARBA00022553"/>
    </source>
</evidence>
<dbReference type="Gene3D" id="3.40.50.2300">
    <property type="match status" value="1"/>
</dbReference>
<sequence length="134" mass="14360">MTTILIVDDNDDIRDLLTRKMKSHGFSVATAGDGVEAVELAEKLDVALILMDINLPDLDGLEATMQIRAADGDKHTPVIALTAYALPDDQARAEAAGCDTFHPKPIDFDKLFAQIRELIGDIKAGQASALSDIA</sequence>
<keyword evidence="1 3" id="KW-0597">Phosphoprotein</keyword>